<protein>
    <submittedName>
        <fullName evidence="1">Uncharacterized protein</fullName>
    </submittedName>
</protein>
<proteinExistence type="predicted"/>
<keyword evidence="2" id="KW-1185">Reference proteome</keyword>
<evidence type="ECO:0000313" key="2">
    <source>
        <dbReference type="Proteomes" id="UP000239872"/>
    </source>
</evidence>
<gene>
    <name evidence="1" type="ORF">CJD36_002120</name>
</gene>
<organism evidence="1 2">
    <name type="scientific">Flavipsychrobacter stenotrophus</name>
    <dbReference type="NCBI Taxonomy" id="2077091"/>
    <lineage>
        <taxon>Bacteria</taxon>
        <taxon>Pseudomonadati</taxon>
        <taxon>Bacteroidota</taxon>
        <taxon>Chitinophagia</taxon>
        <taxon>Chitinophagales</taxon>
        <taxon>Chitinophagaceae</taxon>
        <taxon>Flavipsychrobacter</taxon>
    </lineage>
</organism>
<dbReference type="EMBL" id="PPSL01000001">
    <property type="protein sequence ID" value="PQJ12564.1"/>
    <property type="molecule type" value="Genomic_DNA"/>
</dbReference>
<dbReference type="Proteomes" id="UP000239872">
    <property type="component" value="Unassembled WGS sequence"/>
</dbReference>
<dbReference type="AlphaFoldDB" id="A0A2S7T0S6"/>
<comment type="caution">
    <text evidence="1">The sequence shown here is derived from an EMBL/GenBank/DDBJ whole genome shotgun (WGS) entry which is preliminary data.</text>
</comment>
<evidence type="ECO:0000313" key="1">
    <source>
        <dbReference type="EMBL" id="PQJ12564.1"/>
    </source>
</evidence>
<accession>A0A2S7T0S6</accession>
<name>A0A2S7T0S6_9BACT</name>
<reference evidence="1 2" key="1">
    <citation type="submission" date="2018-01" db="EMBL/GenBank/DDBJ databases">
        <title>A novel member of the phylum Bacteroidetes isolated from glacier ice.</title>
        <authorList>
            <person name="Liu Q."/>
            <person name="Xin Y.-H."/>
        </authorList>
    </citation>
    <scope>NUCLEOTIDE SEQUENCE [LARGE SCALE GENOMIC DNA]</scope>
    <source>
        <strain evidence="1 2">RB1R16</strain>
    </source>
</reference>
<sequence>MTRSQEQALKGRKITAEGEALGKLAHKTQSPEAAKQLSWGNPVKHLHHIIAPLGSKRFIASKIFF</sequence>